<dbReference type="PRINTS" id="PR00723">
    <property type="entry name" value="SUBTILISIN"/>
</dbReference>
<keyword evidence="8" id="KW-0732">Signal</keyword>
<dbReference type="InterPro" id="IPR015500">
    <property type="entry name" value="Peptidase_S8_subtilisin-rel"/>
</dbReference>
<feature type="active site" description="Charge relay system" evidence="5">
    <location>
        <position position="202"/>
    </location>
</feature>
<dbReference type="InterPro" id="IPR000209">
    <property type="entry name" value="Peptidase_S8/S53_dom"/>
</dbReference>
<evidence type="ECO:0000256" key="3">
    <source>
        <dbReference type="ARBA" id="ARBA00022801"/>
    </source>
</evidence>
<dbReference type="PANTHER" id="PTHR43806">
    <property type="entry name" value="PEPTIDASE S8"/>
    <property type="match status" value="1"/>
</dbReference>
<dbReference type="Proteomes" id="UP000305778">
    <property type="component" value="Unassembled WGS sequence"/>
</dbReference>
<evidence type="ECO:0000256" key="4">
    <source>
        <dbReference type="ARBA" id="ARBA00022825"/>
    </source>
</evidence>
<evidence type="ECO:0000256" key="7">
    <source>
        <dbReference type="SAM" id="MobiDB-lite"/>
    </source>
</evidence>
<dbReference type="FunFam" id="3.40.50.200:FF:000014">
    <property type="entry name" value="Proteinase K"/>
    <property type="match status" value="1"/>
</dbReference>
<dbReference type="GO" id="GO:0004252">
    <property type="term" value="F:serine-type endopeptidase activity"/>
    <property type="evidence" value="ECO:0007669"/>
    <property type="project" value="UniProtKB-UniRule"/>
</dbReference>
<dbReference type="PROSITE" id="PS51892">
    <property type="entry name" value="SUBTILASE"/>
    <property type="match status" value="1"/>
</dbReference>
<dbReference type="AlphaFoldDB" id="A0A4V5MYP5"/>
<evidence type="ECO:0000259" key="9">
    <source>
        <dbReference type="Pfam" id="PF00082"/>
    </source>
</evidence>
<feature type="region of interest" description="Disordered" evidence="7">
    <location>
        <begin position="116"/>
        <end position="137"/>
    </location>
</feature>
<dbReference type="CDD" id="cd04077">
    <property type="entry name" value="Peptidases_S8_PCSK9_ProteinaseK_like"/>
    <property type="match status" value="1"/>
</dbReference>
<sequence>MRMSWRLSAVAALAALVPAVALPTASAEPGAAAAAKRTSPAPLRLATDDGIPGQYLVTLQSIPAGGVSIFAGNFKIKPLYVYGSAMFGFAAQLTQSQVALLRQSALVSEVEQDRRVQVSPGERAAPQPATAGRASATSWGLERIAERRLSGPVTQVKADGHSVTSYIIDSGIEFSHPEFGGRAVLGSDQIHDGRNGVDCNGHGTHVAGTVGGATTGVAKKTKLVAVRVFDCTGESANSTIIAGIDWVTANAKKPAVANLSLGGPYSNAVNTSLNALADKGVFLAVAAGNSNANSCLTSPASARGAFTVAATDQLDRKASFSNWGSCVDINAPGVAIHSAYLGGGYADLSGTSMASPHVAGIAALYKDTFGDKSTPAVANWLLNNATPGIPSDAASGTPKAFAYTGGL</sequence>
<dbReference type="Gene3D" id="3.30.70.80">
    <property type="entry name" value="Peptidase S8 propeptide/proteinase inhibitor I9"/>
    <property type="match status" value="1"/>
</dbReference>
<dbReference type="GO" id="GO:0006508">
    <property type="term" value="P:proteolysis"/>
    <property type="evidence" value="ECO:0007669"/>
    <property type="project" value="UniProtKB-KW"/>
</dbReference>
<evidence type="ECO:0000259" key="10">
    <source>
        <dbReference type="Pfam" id="PF05922"/>
    </source>
</evidence>
<accession>A0A4V5MYP5</accession>
<dbReference type="PROSITE" id="PS00138">
    <property type="entry name" value="SUBTILASE_SER"/>
    <property type="match status" value="1"/>
</dbReference>
<comment type="caution">
    <text evidence="11">The sequence shown here is derived from an EMBL/GenBank/DDBJ whole genome shotgun (WGS) entry which is preliminary data.</text>
</comment>
<evidence type="ECO:0000313" key="12">
    <source>
        <dbReference type="Proteomes" id="UP000305778"/>
    </source>
</evidence>
<evidence type="ECO:0000256" key="2">
    <source>
        <dbReference type="ARBA" id="ARBA00022670"/>
    </source>
</evidence>
<dbReference type="PROSITE" id="PS00137">
    <property type="entry name" value="SUBTILASE_HIS"/>
    <property type="match status" value="1"/>
</dbReference>
<organism evidence="11 12">
    <name type="scientific">Actinacidiphila oryziradicis</name>
    <dbReference type="NCBI Taxonomy" id="2571141"/>
    <lineage>
        <taxon>Bacteria</taxon>
        <taxon>Bacillati</taxon>
        <taxon>Actinomycetota</taxon>
        <taxon>Actinomycetes</taxon>
        <taxon>Kitasatosporales</taxon>
        <taxon>Streptomycetaceae</taxon>
        <taxon>Actinacidiphila</taxon>
    </lineage>
</organism>
<feature type="signal peptide" evidence="8">
    <location>
        <begin position="1"/>
        <end position="27"/>
    </location>
</feature>
<dbReference type="InterPro" id="IPR023828">
    <property type="entry name" value="Peptidase_S8_Ser-AS"/>
</dbReference>
<keyword evidence="3 5" id="KW-0378">Hydrolase</keyword>
<dbReference type="InterPro" id="IPR010259">
    <property type="entry name" value="S8pro/Inhibitor_I9"/>
</dbReference>
<evidence type="ECO:0000256" key="6">
    <source>
        <dbReference type="RuleBase" id="RU003355"/>
    </source>
</evidence>
<dbReference type="Pfam" id="PF05922">
    <property type="entry name" value="Inhibitor_I9"/>
    <property type="match status" value="1"/>
</dbReference>
<dbReference type="EMBL" id="SUMC01000044">
    <property type="protein sequence ID" value="TKA04939.1"/>
    <property type="molecule type" value="Genomic_DNA"/>
</dbReference>
<feature type="chain" id="PRO_5020201461" evidence="8">
    <location>
        <begin position="28"/>
        <end position="407"/>
    </location>
</feature>
<proteinExistence type="inferred from homology"/>
<protein>
    <submittedName>
        <fullName evidence="11">S8 family peptidase</fullName>
    </submittedName>
</protein>
<evidence type="ECO:0000313" key="11">
    <source>
        <dbReference type="EMBL" id="TKA04939.1"/>
    </source>
</evidence>
<evidence type="ECO:0000256" key="1">
    <source>
        <dbReference type="ARBA" id="ARBA00011073"/>
    </source>
</evidence>
<keyword evidence="4 5" id="KW-0720">Serine protease</keyword>
<dbReference type="GO" id="GO:0005615">
    <property type="term" value="C:extracellular space"/>
    <property type="evidence" value="ECO:0007669"/>
    <property type="project" value="TreeGrafter"/>
</dbReference>
<gene>
    <name evidence="11" type="ORF">FCI23_33650</name>
</gene>
<dbReference type="InterPro" id="IPR036852">
    <property type="entry name" value="Peptidase_S8/S53_dom_sf"/>
</dbReference>
<name>A0A4V5MYP5_9ACTN</name>
<feature type="active site" description="Charge relay system" evidence="5">
    <location>
        <position position="352"/>
    </location>
</feature>
<reference evidence="11 12" key="1">
    <citation type="submission" date="2019-04" db="EMBL/GenBank/DDBJ databases">
        <title>Streptomyces oryziradicis sp. nov., a novel actinomycete isolated from rhizosphere soil of rice (Oryza sativa L.).</title>
        <authorList>
            <person name="Li C."/>
        </authorList>
    </citation>
    <scope>NUCLEOTIDE SEQUENCE [LARGE SCALE GENOMIC DNA]</scope>
    <source>
        <strain evidence="11 12">NEAU-C40</strain>
    </source>
</reference>
<keyword evidence="2 5" id="KW-0645">Protease</keyword>
<comment type="similarity">
    <text evidence="1 5 6">Belongs to the peptidase S8 family.</text>
</comment>
<dbReference type="SUPFAM" id="SSF52743">
    <property type="entry name" value="Subtilisin-like"/>
    <property type="match status" value="1"/>
</dbReference>
<evidence type="ECO:0000256" key="5">
    <source>
        <dbReference type="PROSITE-ProRule" id="PRU01240"/>
    </source>
</evidence>
<feature type="domain" description="Inhibitor I9" evidence="10">
    <location>
        <begin position="76"/>
        <end position="118"/>
    </location>
</feature>
<evidence type="ECO:0000256" key="8">
    <source>
        <dbReference type="SAM" id="SignalP"/>
    </source>
</evidence>
<dbReference type="RefSeq" id="WP_136727882.1">
    <property type="nucleotide sequence ID" value="NZ_SUMC01000044.1"/>
</dbReference>
<dbReference type="InterPro" id="IPR050131">
    <property type="entry name" value="Peptidase_S8_subtilisin-like"/>
</dbReference>
<dbReference type="PANTHER" id="PTHR43806:SF11">
    <property type="entry name" value="CEREVISIN-RELATED"/>
    <property type="match status" value="1"/>
</dbReference>
<dbReference type="InterPro" id="IPR034193">
    <property type="entry name" value="PCSK9_ProteinaseK-like"/>
</dbReference>
<dbReference type="InterPro" id="IPR037045">
    <property type="entry name" value="S8pro/Inhibitor_I9_sf"/>
</dbReference>
<feature type="active site" description="Charge relay system" evidence="5">
    <location>
        <position position="169"/>
    </location>
</feature>
<dbReference type="Gene3D" id="3.40.50.200">
    <property type="entry name" value="Peptidase S8/S53 domain"/>
    <property type="match status" value="1"/>
</dbReference>
<dbReference type="Pfam" id="PF00082">
    <property type="entry name" value="Peptidase_S8"/>
    <property type="match status" value="1"/>
</dbReference>
<dbReference type="PROSITE" id="PS00136">
    <property type="entry name" value="SUBTILASE_ASP"/>
    <property type="match status" value="1"/>
</dbReference>
<dbReference type="InterPro" id="IPR022398">
    <property type="entry name" value="Peptidase_S8_His-AS"/>
</dbReference>
<feature type="domain" description="Peptidase S8/S53" evidence="9">
    <location>
        <begin position="167"/>
        <end position="388"/>
    </location>
</feature>
<dbReference type="InterPro" id="IPR023827">
    <property type="entry name" value="Peptidase_S8_Asp-AS"/>
</dbReference>
<keyword evidence="12" id="KW-1185">Reference proteome</keyword>
<dbReference type="OrthoDB" id="9798386at2"/>